<keyword evidence="3" id="KW-1185">Reference proteome</keyword>
<evidence type="ECO:0000313" key="3">
    <source>
        <dbReference type="Proteomes" id="UP001448207"/>
    </source>
</evidence>
<dbReference type="EMBL" id="JBCLYO010000001">
    <property type="protein sequence ID" value="KAL0096293.1"/>
    <property type="molecule type" value="Genomic_DNA"/>
</dbReference>
<reference evidence="2 3" key="1">
    <citation type="submission" date="2024-04" db="EMBL/GenBank/DDBJ databases">
        <title>Symmetric and asymmetric DNA N6-adenine methylation regulates different biological responses in Mucorales.</title>
        <authorList>
            <consortium name="Lawrence Berkeley National Laboratory"/>
            <person name="Lax C."/>
            <person name="Mondo S.J."/>
            <person name="Osorio-Concepcion M."/>
            <person name="Muszewska A."/>
            <person name="Corrochano-Luque M."/>
            <person name="Gutierrez G."/>
            <person name="Riley R."/>
            <person name="Lipzen A."/>
            <person name="Guo J."/>
            <person name="Hundley H."/>
            <person name="Amirebrahimi M."/>
            <person name="Ng V."/>
            <person name="Lorenzo-Gutierrez D."/>
            <person name="Binder U."/>
            <person name="Yang J."/>
            <person name="Song Y."/>
            <person name="Canovas D."/>
            <person name="Navarro E."/>
            <person name="Freitag M."/>
            <person name="Gabaldon T."/>
            <person name="Grigoriev I.V."/>
            <person name="Corrochano L.M."/>
            <person name="Nicolas F.E."/>
            <person name="Garre V."/>
        </authorList>
    </citation>
    <scope>NUCLEOTIDE SEQUENCE [LARGE SCALE GENOMIC DNA]</scope>
    <source>
        <strain evidence="2 3">L51</strain>
    </source>
</reference>
<accession>A0ABR3BCK3</accession>
<keyword evidence="1" id="KW-0175">Coiled coil</keyword>
<protein>
    <submittedName>
        <fullName evidence="2">Uncharacterized protein</fullName>
    </submittedName>
</protein>
<organism evidence="2 3">
    <name type="scientific">Phycomyces blakesleeanus</name>
    <dbReference type="NCBI Taxonomy" id="4837"/>
    <lineage>
        <taxon>Eukaryota</taxon>
        <taxon>Fungi</taxon>
        <taxon>Fungi incertae sedis</taxon>
        <taxon>Mucoromycota</taxon>
        <taxon>Mucoromycotina</taxon>
        <taxon>Mucoromycetes</taxon>
        <taxon>Mucorales</taxon>
        <taxon>Phycomycetaceae</taxon>
        <taxon>Phycomyces</taxon>
    </lineage>
</organism>
<sequence length="306" mass="35230">MEQTYKDKICKFQENLDELKDELSKKKEESRTLLSNLHEHLKQIRATDDDYSTIQTKLNTIQAKISNLCMSLKKFLTPNEEQVLSTLYDYFDDRNNVLDQFLCERDNGLMGMDYSIVSLLVERFITIHIVRYIYNMPIYLGLDINYSYSMLSEWEPFKNNKNWSRILRQQLCSLAAKPDVTDGLEYKRKDIASWLIQKLSMIFIGIDQKTSRQICNIIDLAAQLSLAMNSQDVPIKHMTIVEGQTKIKPCMAAQHGSVEGATTVQLIICPPFVINEGQESEVVLLEGKVICMDFPDSSKGSEEENE</sequence>
<evidence type="ECO:0000256" key="1">
    <source>
        <dbReference type="SAM" id="Coils"/>
    </source>
</evidence>
<dbReference type="Proteomes" id="UP001448207">
    <property type="component" value="Unassembled WGS sequence"/>
</dbReference>
<evidence type="ECO:0000313" key="2">
    <source>
        <dbReference type="EMBL" id="KAL0096293.1"/>
    </source>
</evidence>
<name>A0ABR3BCK3_PHYBL</name>
<proteinExistence type="predicted"/>
<feature type="coiled-coil region" evidence="1">
    <location>
        <begin position="9"/>
        <end position="36"/>
    </location>
</feature>
<comment type="caution">
    <text evidence="2">The sequence shown here is derived from an EMBL/GenBank/DDBJ whole genome shotgun (WGS) entry which is preliminary data.</text>
</comment>
<gene>
    <name evidence="2" type="ORF">J3Q64DRAFT_1669050</name>
</gene>